<evidence type="ECO:0000259" key="3">
    <source>
        <dbReference type="Pfam" id="PF16035"/>
    </source>
</evidence>
<dbReference type="Proteomes" id="UP000799640">
    <property type="component" value="Unassembled WGS sequence"/>
</dbReference>
<dbReference type="PANTHER" id="PTHR47284:SF3">
    <property type="entry name" value="FATTY-ACID-BINDING PROTEIN 2"/>
    <property type="match status" value="1"/>
</dbReference>
<accession>A0A6G1I5I7</accession>
<feature type="region of interest" description="Disordered" evidence="1">
    <location>
        <begin position="137"/>
        <end position="172"/>
    </location>
</feature>
<keyword evidence="4" id="KW-0413">Isomerase</keyword>
<dbReference type="InterPro" id="IPR016088">
    <property type="entry name" value="Chalcone_isomerase_3-sand"/>
</dbReference>
<keyword evidence="5" id="KW-1185">Reference proteome</keyword>
<keyword evidence="2" id="KW-0812">Transmembrane</keyword>
<feature type="compositionally biased region" description="Polar residues" evidence="1">
    <location>
        <begin position="34"/>
        <end position="48"/>
    </location>
</feature>
<dbReference type="SUPFAM" id="SSF54626">
    <property type="entry name" value="Chalcone isomerase"/>
    <property type="match status" value="1"/>
</dbReference>
<gene>
    <name evidence="4" type="ORF">EJ06DRAFT_282560</name>
</gene>
<organism evidence="4 5">
    <name type="scientific">Trichodelitschia bisporula</name>
    <dbReference type="NCBI Taxonomy" id="703511"/>
    <lineage>
        <taxon>Eukaryota</taxon>
        <taxon>Fungi</taxon>
        <taxon>Dikarya</taxon>
        <taxon>Ascomycota</taxon>
        <taxon>Pezizomycotina</taxon>
        <taxon>Dothideomycetes</taxon>
        <taxon>Dothideomycetes incertae sedis</taxon>
        <taxon>Phaeotrichales</taxon>
        <taxon>Phaeotrichaceae</taxon>
        <taxon>Trichodelitschia</taxon>
    </lineage>
</organism>
<evidence type="ECO:0000313" key="5">
    <source>
        <dbReference type="Proteomes" id="UP000799640"/>
    </source>
</evidence>
<keyword evidence="2" id="KW-1133">Transmembrane helix</keyword>
<dbReference type="EMBL" id="ML996689">
    <property type="protein sequence ID" value="KAF2403550.1"/>
    <property type="molecule type" value="Genomic_DNA"/>
</dbReference>
<protein>
    <submittedName>
        <fullName evidence="4">Chalcone isomerase</fullName>
    </submittedName>
</protein>
<evidence type="ECO:0000256" key="1">
    <source>
        <dbReference type="SAM" id="MobiDB-lite"/>
    </source>
</evidence>
<keyword evidence="2" id="KW-0472">Membrane</keyword>
<dbReference type="Gene3D" id="3.50.70.10">
    <property type="match status" value="1"/>
</dbReference>
<feature type="transmembrane region" description="Helical" evidence="2">
    <location>
        <begin position="71"/>
        <end position="90"/>
    </location>
</feature>
<dbReference type="GO" id="GO:0016872">
    <property type="term" value="F:intramolecular lyase activity"/>
    <property type="evidence" value="ECO:0007669"/>
    <property type="project" value="InterPro"/>
</dbReference>
<dbReference type="Pfam" id="PF16035">
    <property type="entry name" value="Chalcone_2"/>
    <property type="match status" value="1"/>
</dbReference>
<dbReference type="InterPro" id="IPR016087">
    <property type="entry name" value="Chalcone_isomerase"/>
</dbReference>
<dbReference type="InterPro" id="IPR036298">
    <property type="entry name" value="Chalcone_isomerase_sf"/>
</dbReference>
<evidence type="ECO:0000256" key="2">
    <source>
        <dbReference type="SAM" id="Phobius"/>
    </source>
</evidence>
<feature type="domain" description="Chalcone isomerase" evidence="3">
    <location>
        <begin position="180"/>
        <end position="374"/>
    </location>
</feature>
<sequence length="385" mass="41509">MRPLHPTRCLHTLRPLHTAARRAIPRPPPRIGSVPNTDDFSDTQIRNPLDSINNSTRWAAERAWRIRRMKLAGAGVVLCVLMQLGIMYMIKLDDPETIAAGRMEGADEGATLQEKGGEQGREGGEGVSHMVQGLLPRDRCDELPRPPAQVPDPNAVPTGTSSVPTFPRTISLPGARGGTEEYTLLGLGIRTVSFLGVQVYVIGHYIPTSSFRVLRKVVSAAAGVDTRKGVREAMLDPEMSSQIWNAIIDSGVPLALRVVPTRGTDWGHLRDGWVRGIVARAKDLAAAGDEVFADEGFGAAIGDFKKMLGGKGSMPKGGVIYLVREARGGLRVWKGEGGEEEVGYVSDQRISRAMWLMYFGGKNVSSEGARKAVAEGVGEVVAGKR</sequence>
<evidence type="ECO:0000313" key="4">
    <source>
        <dbReference type="EMBL" id="KAF2403550.1"/>
    </source>
</evidence>
<dbReference type="AlphaFoldDB" id="A0A6G1I5I7"/>
<dbReference type="OrthoDB" id="18193at2759"/>
<reference evidence="4" key="1">
    <citation type="journal article" date="2020" name="Stud. Mycol.">
        <title>101 Dothideomycetes genomes: a test case for predicting lifestyles and emergence of pathogens.</title>
        <authorList>
            <person name="Haridas S."/>
            <person name="Albert R."/>
            <person name="Binder M."/>
            <person name="Bloem J."/>
            <person name="Labutti K."/>
            <person name="Salamov A."/>
            <person name="Andreopoulos B."/>
            <person name="Baker S."/>
            <person name="Barry K."/>
            <person name="Bills G."/>
            <person name="Bluhm B."/>
            <person name="Cannon C."/>
            <person name="Castanera R."/>
            <person name="Culley D."/>
            <person name="Daum C."/>
            <person name="Ezra D."/>
            <person name="Gonzalez J."/>
            <person name="Henrissat B."/>
            <person name="Kuo A."/>
            <person name="Liang C."/>
            <person name="Lipzen A."/>
            <person name="Lutzoni F."/>
            <person name="Magnuson J."/>
            <person name="Mondo S."/>
            <person name="Nolan M."/>
            <person name="Ohm R."/>
            <person name="Pangilinan J."/>
            <person name="Park H.-J."/>
            <person name="Ramirez L."/>
            <person name="Alfaro M."/>
            <person name="Sun H."/>
            <person name="Tritt A."/>
            <person name="Yoshinaga Y."/>
            <person name="Zwiers L.-H."/>
            <person name="Turgeon B."/>
            <person name="Goodwin S."/>
            <person name="Spatafora J."/>
            <person name="Crous P."/>
            <person name="Grigoriev I."/>
        </authorList>
    </citation>
    <scope>NUCLEOTIDE SEQUENCE</scope>
    <source>
        <strain evidence="4">CBS 262.69</strain>
    </source>
</reference>
<name>A0A6G1I5I7_9PEZI</name>
<proteinExistence type="predicted"/>
<dbReference type="PANTHER" id="PTHR47284">
    <property type="entry name" value="FATTY-ACID-BINDING PROTEIN 2"/>
    <property type="match status" value="1"/>
</dbReference>
<feature type="region of interest" description="Disordered" evidence="1">
    <location>
        <begin position="23"/>
        <end position="48"/>
    </location>
</feature>